<evidence type="ECO:0000313" key="11">
    <source>
        <dbReference type="EMBL" id="SBT13599.1"/>
    </source>
</evidence>
<comment type="catalytic activity">
    <reaction evidence="9">
        <text>DNA(n) + a 2'-deoxyribonucleoside 5'-triphosphate = DNA(n+1) + diphosphate</text>
        <dbReference type="Rhea" id="RHEA:22508"/>
        <dbReference type="Rhea" id="RHEA-COMP:17339"/>
        <dbReference type="Rhea" id="RHEA-COMP:17340"/>
        <dbReference type="ChEBI" id="CHEBI:33019"/>
        <dbReference type="ChEBI" id="CHEBI:61560"/>
        <dbReference type="ChEBI" id="CHEBI:173112"/>
        <dbReference type="EC" id="2.7.7.49"/>
    </reaction>
</comment>
<dbReference type="PRINTS" id="PR00866">
    <property type="entry name" value="RNADNAPOLMS"/>
</dbReference>
<evidence type="ECO:0000256" key="3">
    <source>
        <dbReference type="ARBA" id="ARBA00022695"/>
    </source>
</evidence>
<evidence type="ECO:0000256" key="8">
    <source>
        <dbReference type="ARBA" id="ARBA00034120"/>
    </source>
</evidence>
<keyword evidence="6" id="KW-0695">RNA-directed DNA polymerase</keyword>
<evidence type="ECO:0000256" key="7">
    <source>
        <dbReference type="ARBA" id="ARBA00023118"/>
    </source>
</evidence>
<evidence type="ECO:0000256" key="5">
    <source>
        <dbReference type="ARBA" id="ARBA00022842"/>
    </source>
</evidence>
<dbReference type="SUPFAM" id="SSF56672">
    <property type="entry name" value="DNA/RNA polymerases"/>
    <property type="match status" value="1"/>
</dbReference>
<gene>
    <name evidence="11" type="primary">ltrA_3</name>
    <name evidence="11" type="ORF">VCE7224_02348</name>
</gene>
<keyword evidence="7" id="KW-0051">Antiviral defense</keyword>
<dbReference type="PANTHER" id="PTHR34047">
    <property type="entry name" value="NUCLEAR INTRON MATURASE 1, MITOCHONDRIAL-RELATED"/>
    <property type="match status" value="1"/>
</dbReference>
<dbReference type="EMBL" id="FLQZ01000047">
    <property type="protein sequence ID" value="SBT13599.1"/>
    <property type="molecule type" value="Genomic_DNA"/>
</dbReference>
<dbReference type="Gene3D" id="3.30.70.270">
    <property type="match status" value="1"/>
</dbReference>
<evidence type="ECO:0000259" key="10">
    <source>
        <dbReference type="PROSITE" id="PS50878"/>
    </source>
</evidence>
<organism evidence="11 12">
    <name type="scientific">Vibrio celticus</name>
    <dbReference type="NCBI Taxonomy" id="446372"/>
    <lineage>
        <taxon>Bacteria</taxon>
        <taxon>Pseudomonadati</taxon>
        <taxon>Pseudomonadota</taxon>
        <taxon>Gammaproteobacteria</taxon>
        <taxon>Vibrionales</taxon>
        <taxon>Vibrionaceae</taxon>
        <taxon>Vibrio</taxon>
    </lineage>
</organism>
<dbReference type="InterPro" id="IPR051083">
    <property type="entry name" value="GrpII_Intron_Splice-Mob/Def"/>
</dbReference>
<evidence type="ECO:0000256" key="6">
    <source>
        <dbReference type="ARBA" id="ARBA00022918"/>
    </source>
</evidence>
<dbReference type="Pfam" id="PF00078">
    <property type="entry name" value="RVT_1"/>
    <property type="match status" value="1"/>
</dbReference>
<dbReference type="RefSeq" id="WP_065676566.1">
    <property type="nucleotide sequence ID" value="NZ_AP025464.1"/>
</dbReference>
<evidence type="ECO:0000313" key="12">
    <source>
        <dbReference type="Proteomes" id="UP000092819"/>
    </source>
</evidence>
<dbReference type="EC" id="2.7.7.49" evidence="1"/>
<dbReference type="InterPro" id="IPR043128">
    <property type="entry name" value="Rev_trsase/Diguanyl_cyclase"/>
</dbReference>
<dbReference type="GO" id="GO:0051607">
    <property type="term" value="P:defense response to virus"/>
    <property type="evidence" value="ECO:0007669"/>
    <property type="project" value="UniProtKB-KW"/>
</dbReference>
<dbReference type="GO" id="GO:0046872">
    <property type="term" value="F:metal ion binding"/>
    <property type="evidence" value="ECO:0007669"/>
    <property type="project" value="UniProtKB-KW"/>
</dbReference>
<evidence type="ECO:0000256" key="1">
    <source>
        <dbReference type="ARBA" id="ARBA00012493"/>
    </source>
</evidence>
<dbReference type="GO" id="GO:0003964">
    <property type="term" value="F:RNA-directed DNA polymerase activity"/>
    <property type="evidence" value="ECO:0007669"/>
    <property type="project" value="UniProtKB-KW"/>
</dbReference>
<keyword evidence="2" id="KW-0808">Transferase</keyword>
<dbReference type="GO" id="GO:0003723">
    <property type="term" value="F:RNA binding"/>
    <property type="evidence" value="ECO:0007669"/>
    <property type="project" value="InterPro"/>
</dbReference>
<keyword evidence="5" id="KW-0460">Magnesium</keyword>
<dbReference type="CDD" id="cd01651">
    <property type="entry name" value="RT_G2_intron"/>
    <property type="match status" value="1"/>
</dbReference>
<dbReference type="PANTHER" id="PTHR34047:SF3">
    <property type="entry name" value="BLR2052 PROTEIN"/>
    <property type="match status" value="1"/>
</dbReference>
<dbReference type="PROSITE" id="PS50878">
    <property type="entry name" value="RT_POL"/>
    <property type="match status" value="1"/>
</dbReference>
<evidence type="ECO:0000256" key="2">
    <source>
        <dbReference type="ARBA" id="ARBA00022679"/>
    </source>
</evidence>
<comment type="similarity">
    <text evidence="8">Belongs to the bacterial reverse transcriptase family.</text>
</comment>
<keyword evidence="12" id="KW-1185">Reference proteome</keyword>
<dbReference type="Proteomes" id="UP000092819">
    <property type="component" value="Unassembled WGS sequence"/>
</dbReference>
<dbReference type="InterPro" id="IPR013597">
    <property type="entry name" value="Mat_intron_G2"/>
</dbReference>
<dbReference type="InterPro" id="IPR043502">
    <property type="entry name" value="DNA/RNA_pol_sf"/>
</dbReference>
<evidence type="ECO:0000256" key="9">
    <source>
        <dbReference type="ARBA" id="ARBA00048173"/>
    </source>
</evidence>
<keyword evidence="3" id="KW-0548">Nucleotidyltransferase</keyword>
<accession>A0A1C3JEN5</accession>
<dbReference type="NCBIfam" id="TIGR04416">
    <property type="entry name" value="group_II_RT_mat"/>
    <property type="match status" value="1"/>
</dbReference>
<reference evidence="12" key="1">
    <citation type="submission" date="2016-06" db="EMBL/GenBank/DDBJ databases">
        <authorList>
            <person name="Rodrigo-Torres L."/>
            <person name="Arahal D.R."/>
        </authorList>
    </citation>
    <scope>NUCLEOTIDE SEQUENCE [LARGE SCALE GENOMIC DNA]</scope>
    <source>
        <strain evidence="12">CECT 7224</strain>
    </source>
</reference>
<name>A0A1C3JEN5_9VIBR</name>
<proteinExistence type="inferred from homology"/>
<evidence type="ECO:0000256" key="4">
    <source>
        <dbReference type="ARBA" id="ARBA00022723"/>
    </source>
</evidence>
<sequence length="415" mass="48457">MEAKPFTISKWAVKHAYELVKANKGSAGVDNQSIEGFERNLKGNLYKIWNRLSSGTYFPPPVKAVSIPKKSGGERILGIPTVSDRIAQMVVKLEFEPKVERIFLPDSYGYRPNKSALDAIGVTRKRCWNYNWVLEFDIKGLFDNIRHDLLLKAVYKHTNLTWVRLYIERWLVAPMQMEDGDLKTRQMGTPQGGVISPVLANLFLHYVFDKWLQKHFPKTLWCRYADDGLVHCNTESEAQQMLEALKARFEDCGLELHPTKTKIVYCKDGSRKGDSEHTSFDFLGYTFMRRVCKNWKRNSLFLSFSPAVSKSALKSMRLKIRKLRVRMKTELSIAQMAKWLNPMINGWINYYGRYYRSALYGMCRHVNKALVRWARRKFKPLRRHKTQAMRFLERISEQNPHLFAHWKQGMLGAFA</sequence>
<dbReference type="InterPro" id="IPR030931">
    <property type="entry name" value="Group_II_RT_mat"/>
</dbReference>
<dbReference type="InterPro" id="IPR000123">
    <property type="entry name" value="Reverse_transcriptase_msDNA"/>
</dbReference>
<dbReference type="Pfam" id="PF08388">
    <property type="entry name" value="GIIM"/>
    <property type="match status" value="1"/>
</dbReference>
<feature type="domain" description="Reverse transcriptase" evidence="10">
    <location>
        <begin position="48"/>
        <end position="287"/>
    </location>
</feature>
<keyword evidence="4" id="KW-0479">Metal-binding</keyword>
<dbReference type="InterPro" id="IPR000477">
    <property type="entry name" value="RT_dom"/>
</dbReference>
<protein>
    <recommendedName>
        <fullName evidence="1">RNA-directed DNA polymerase</fullName>
        <ecNumber evidence="1">2.7.7.49</ecNumber>
    </recommendedName>
</protein>
<dbReference type="AlphaFoldDB" id="A0A1C3JEN5"/>